<evidence type="ECO:0000259" key="4">
    <source>
        <dbReference type="PROSITE" id="PS50089"/>
    </source>
</evidence>
<feature type="compositionally biased region" description="Polar residues" evidence="3">
    <location>
        <begin position="446"/>
        <end position="457"/>
    </location>
</feature>
<keyword evidence="1" id="KW-0862">Zinc</keyword>
<keyword evidence="1" id="KW-0863">Zinc-finger</keyword>
<feature type="region of interest" description="Disordered" evidence="3">
    <location>
        <begin position="1"/>
        <end position="34"/>
    </location>
</feature>
<dbReference type="PANTHER" id="PTHR46405">
    <property type="entry name" value="OS05G0141500 PROTEIN"/>
    <property type="match status" value="1"/>
</dbReference>
<evidence type="ECO:0000256" key="3">
    <source>
        <dbReference type="SAM" id="MobiDB-lite"/>
    </source>
</evidence>
<name>A0AAX6F2I6_IRIPA</name>
<reference evidence="6" key="2">
    <citation type="submission" date="2023-04" db="EMBL/GenBank/DDBJ databases">
        <authorList>
            <person name="Bruccoleri R.E."/>
            <person name="Oakeley E.J."/>
            <person name="Faust A.-M."/>
            <person name="Dessus-Babus S."/>
            <person name="Altorfer M."/>
            <person name="Burckhardt D."/>
            <person name="Oertli M."/>
            <person name="Naumann U."/>
            <person name="Petersen F."/>
            <person name="Wong J."/>
        </authorList>
    </citation>
    <scope>NUCLEOTIDE SEQUENCE</scope>
    <source>
        <strain evidence="6">GSM-AAB239-AS_SAM_17_03QT</strain>
        <tissue evidence="6">Leaf</tissue>
    </source>
</reference>
<proteinExistence type="predicted"/>
<protein>
    <submittedName>
        <fullName evidence="6">MND1-interacting protein 1-like</fullName>
    </submittedName>
</protein>
<evidence type="ECO:0000313" key="7">
    <source>
        <dbReference type="Proteomes" id="UP001140949"/>
    </source>
</evidence>
<dbReference type="EMBL" id="JANAVB010032562">
    <property type="protein sequence ID" value="KAJ6810391.1"/>
    <property type="molecule type" value="Genomic_DNA"/>
</dbReference>
<sequence>MGCKEKSHRGRKLRHAPVTAGKLTAPCPNPNPNPSDYCTEEELEELLLKSLDRVYSQALSRLVSLNYDEPLALRALLRNGHCYGPMDAFSNVVHNAVAFLSSGDTSSAASGVSFSDLRHLQEYSLAGMVCLLQQVRPSLTRGDAMWCLLASDLNVGRAAALEIPSRYDPRPPASRPEVSDVVDSVLKSLENMSIKEEEGEGEEEEGKEMILDLVKQIRDLETQVKEQKEWAQRKAVQAAKKLSNDLTELKVLRMEREENQRAKLGKQALEDSTMRRLAEMEGALKKASGHVDRANALVHRLETENAEIWAEMEACKLSASESAAACLEVAKKERRYLKKLLAWEKQRERLQGEVTEEREKIVQIQRQLEEVHLAQKEAELKWRREIKAKEQAIAQVEEERGAKEVVGANIKRTHEALRRKIEIDFQRHKDDIHRLEEELSRLKVSAGSTQLNNSSEVSKPAKETNTKPVQMVNRNRVCLICMKEEVSVVFLPCAHQVVCTSCNEDHEAKTCPCCNLHIAQRICVYGASS</sequence>
<dbReference type="InterPro" id="IPR046527">
    <property type="entry name" value="PIR2-like_helical"/>
</dbReference>
<feature type="domain" description="RING-type" evidence="4">
    <location>
        <begin position="478"/>
        <end position="515"/>
    </location>
</feature>
<keyword evidence="1" id="KW-0479">Metal-binding</keyword>
<dbReference type="PANTHER" id="PTHR46405:SF3">
    <property type="entry name" value="RING_U-BOX SUPERFAMILY PROTEIN"/>
    <property type="match status" value="1"/>
</dbReference>
<keyword evidence="2" id="KW-0175">Coiled coil</keyword>
<dbReference type="EMBL" id="JANAVB010038416">
    <property type="protein sequence ID" value="KAJ6801108.1"/>
    <property type="molecule type" value="Genomic_DNA"/>
</dbReference>
<dbReference type="GO" id="GO:0008270">
    <property type="term" value="F:zinc ion binding"/>
    <property type="evidence" value="ECO:0007669"/>
    <property type="project" value="UniProtKB-KW"/>
</dbReference>
<gene>
    <name evidence="6" type="ORF">M6B38_159190</name>
    <name evidence="5" type="ORF">M6B38_199755</name>
</gene>
<evidence type="ECO:0000256" key="1">
    <source>
        <dbReference type="PROSITE-ProRule" id="PRU00175"/>
    </source>
</evidence>
<dbReference type="Pfam" id="PF13920">
    <property type="entry name" value="zf-C3HC4_3"/>
    <property type="match status" value="1"/>
</dbReference>
<reference evidence="6" key="1">
    <citation type="journal article" date="2023" name="GigaByte">
        <title>Genome assembly of the bearded iris, Iris pallida Lam.</title>
        <authorList>
            <person name="Bruccoleri R.E."/>
            <person name="Oakeley E.J."/>
            <person name="Faust A.M.E."/>
            <person name="Altorfer M."/>
            <person name="Dessus-Babus S."/>
            <person name="Burckhardt D."/>
            <person name="Oertli M."/>
            <person name="Naumann U."/>
            <person name="Petersen F."/>
            <person name="Wong J."/>
        </authorList>
    </citation>
    <scope>NUCLEOTIDE SEQUENCE</scope>
    <source>
        <strain evidence="6">GSM-AAB239-AS_SAM_17_03QT</strain>
    </source>
</reference>
<evidence type="ECO:0000313" key="6">
    <source>
        <dbReference type="EMBL" id="KAJ6810391.1"/>
    </source>
</evidence>
<dbReference type="PROSITE" id="PS50089">
    <property type="entry name" value="ZF_RING_2"/>
    <property type="match status" value="1"/>
</dbReference>
<evidence type="ECO:0000313" key="5">
    <source>
        <dbReference type="EMBL" id="KAJ6801108.1"/>
    </source>
</evidence>
<dbReference type="InterPro" id="IPR013083">
    <property type="entry name" value="Znf_RING/FYVE/PHD"/>
</dbReference>
<accession>A0AAX6F2I6</accession>
<dbReference type="InterPro" id="IPR046934">
    <property type="entry name" value="PIR2-like"/>
</dbReference>
<evidence type="ECO:0000256" key="2">
    <source>
        <dbReference type="SAM" id="Coils"/>
    </source>
</evidence>
<dbReference type="Pfam" id="PF20235">
    <property type="entry name" value="PIR2-like_helical"/>
    <property type="match status" value="1"/>
</dbReference>
<comment type="caution">
    <text evidence="6">The sequence shown here is derived from an EMBL/GenBank/DDBJ whole genome shotgun (WGS) entry which is preliminary data.</text>
</comment>
<feature type="compositionally biased region" description="Basic residues" evidence="3">
    <location>
        <begin position="1"/>
        <end position="15"/>
    </location>
</feature>
<dbReference type="CDD" id="cd23128">
    <property type="entry name" value="RING-HC_MIP1-like"/>
    <property type="match status" value="1"/>
</dbReference>
<dbReference type="Gene3D" id="3.30.40.10">
    <property type="entry name" value="Zinc/RING finger domain, C3HC4 (zinc finger)"/>
    <property type="match status" value="1"/>
</dbReference>
<dbReference type="Proteomes" id="UP001140949">
    <property type="component" value="Unassembled WGS sequence"/>
</dbReference>
<dbReference type="InterPro" id="IPR001841">
    <property type="entry name" value="Znf_RING"/>
</dbReference>
<keyword evidence="7" id="KW-1185">Reference proteome</keyword>
<feature type="coiled-coil region" evidence="2">
    <location>
        <begin position="340"/>
        <end position="445"/>
    </location>
</feature>
<dbReference type="AlphaFoldDB" id="A0AAX6F2I6"/>
<organism evidence="6 7">
    <name type="scientific">Iris pallida</name>
    <name type="common">Sweet iris</name>
    <dbReference type="NCBI Taxonomy" id="29817"/>
    <lineage>
        <taxon>Eukaryota</taxon>
        <taxon>Viridiplantae</taxon>
        <taxon>Streptophyta</taxon>
        <taxon>Embryophyta</taxon>
        <taxon>Tracheophyta</taxon>
        <taxon>Spermatophyta</taxon>
        <taxon>Magnoliopsida</taxon>
        <taxon>Liliopsida</taxon>
        <taxon>Asparagales</taxon>
        <taxon>Iridaceae</taxon>
        <taxon>Iridoideae</taxon>
        <taxon>Irideae</taxon>
        <taxon>Iris</taxon>
    </lineage>
</organism>
<feature type="region of interest" description="Disordered" evidence="3">
    <location>
        <begin position="446"/>
        <end position="465"/>
    </location>
</feature>